<dbReference type="EMBL" id="CP002568">
    <property type="protein sequence ID" value="ADZ71166.1"/>
    <property type="molecule type" value="Genomic_DNA"/>
</dbReference>
<protein>
    <submittedName>
        <fullName evidence="2">Metallo-beta-lactamase family protein</fullName>
    </submittedName>
</protein>
<dbReference type="InterPro" id="IPR050855">
    <property type="entry name" value="NDM-1-like"/>
</dbReference>
<reference evidence="2 3" key="1">
    <citation type="journal article" date="2011" name="J. Bacteriol.">
        <title>Complete genome sequence of Polymorphum gilvum SL003B-26A1T, a crude oil-degrading bacterium from oil-polluted saline soil.</title>
        <authorList>
            <person name="Li S.G."/>
            <person name="Tang Y.Q."/>
            <person name="Nie Y."/>
            <person name="Cai M."/>
            <person name="Wu X.L."/>
        </authorList>
    </citation>
    <scope>NUCLEOTIDE SEQUENCE [LARGE SCALE GENOMIC DNA]</scope>
    <source>
        <strain evidence="3">LMG 25793 / CGMCC 1.9160 / SL003B-26A1</strain>
    </source>
</reference>
<proteinExistence type="predicted"/>
<dbReference type="eggNOG" id="COG0491">
    <property type="taxonomic scope" value="Bacteria"/>
</dbReference>
<organism evidence="2 3">
    <name type="scientific">Polymorphum gilvum (strain LMG 25793 / CGMCC 1.9160 / SL003B-26A1)</name>
    <dbReference type="NCBI Taxonomy" id="991905"/>
    <lineage>
        <taxon>Bacteria</taxon>
        <taxon>Pseudomonadati</taxon>
        <taxon>Pseudomonadota</taxon>
        <taxon>Alphaproteobacteria</taxon>
        <taxon>Rhodobacterales</taxon>
        <taxon>Paracoccaceae</taxon>
        <taxon>Polymorphum</taxon>
    </lineage>
</organism>
<gene>
    <name evidence="2" type="ordered locus">SL003B_2743</name>
</gene>
<feature type="domain" description="Metallo-beta-lactamase" evidence="1">
    <location>
        <begin position="33"/>
        <end position="227"/>
    </location>
</feature>
<name>F2J5A7_POLGS</name>
<dbReference type="PANTHER" id="PTHR42951:SF20">
    <property type="entry name" value="BETA LACTAMASE"/>
    <property type="match status" value="1"/>
</dbReference>
<dbReference type="CDD" id="cd16282">
    <property type="entry name" value="metallo-hydrolase-like_MBL-fold"/>
    <property type="match status" value="1"/>
</dbReference>
<accession>F2J5A7</accession>
<dbReference type="KEGG" id="pgv:SL003B_2743"/>
<dbReference type="OrthoDB" id="420651at2"/>
<dbReference type="Pfam" id="PF00753">
    <property type="entry name" value="Lactamase_B"/>
    <property type="match status" value="1"/>
</dbReference>
<evidence type="ECO:0000313" key="2">
    <source>
        <dbReference type="EMBL" id="ADZ71166.1"/>
    </source>
</evidence>
<dbReference type="PATRIC" id="fig|991905.3.peg.2813"/>
<dbReference type="Gene3D" id="3.60.15.10">
    <property type="entry name" value="Ribonuclease Z/Hydroxyacylglutathione hydrolase-like"/>
    <property type="match status" value="1"/>
</dbReference>
<dbReference type="SMART" id="SM00849">
    <property type="entry name" value="Lactamase_B"/>
    <property type="match status" value="1"/>
</dbReference>
<dbReference type="RefSeq" id="WP_013653480.1">
    <property type="nucleotide sequence ID" value="NC_015259.1"/>
</dbReference>
<dbReference type="AlphaFoldDB" id="F2J5A7"/>
<evidence type="ECO:0000313" key="3">
    <source>
        <dbReference type="Proteomes" id="UP000008130"/>
    </source>
</evidence>
<sequence length="330" mass="36378">MSKEFASVGDTKDKTVSFTEIGRGCYAYTAEGDPNTGVIVGDDSVLVVDAQATPDMAQSVIEKIRTVTDKPIKHVVLTHYHAVRVLGASAYQASEILASDLTRRLIEERGRQDWDSEYARFPRLFRGAESIPGLTWPTLTFASSVTLRLGRREVRLMHLGRGHTMGDIVVWVPDANVMYTGDLVEDRSACYCGDAHLADWPRTLERIRAFRATALMPGRGGALIGAHNVNAALDRTREFLETLRDTAAACVDEGLDLKATFDAVRAAMDPKFGSYAIYEHCLPFNVARAFDEAQGIDHPRIWTAARDREVWDALQGGEDDDGAQEAETEA</sequence>
<dbReference type="STRING" id="991905.SL003B_2743"/>
<dbReference type="InterPro" id="IPR001279">
    <property type="entry name" value="Metallo-B-lactamas"/>
</dbReference>
<dbReference type="PANTHER" id="PTHR42951">
    <property type="entry name" value="METALLO-BETA-LACTAMASE DOMAIN-CONTAINING"/>
    <property type="match status" value="1"/>
</dbReference>
<dbReference type="SUPFAM" id="SSF56281">
    <property type="entry name" value="Metallo-hydrolase/oxidoreductase"/>
    <property type="match status" value="1"/>
</dbReference>
<keyword evidence="3" id="KW-1185">Reference proteome</keyword>
<dbReference type="Proteomes" id="UP000008130">
    <property type="component" value="Chromosome"/>
</dbReference>
<dbReference type="InterPro" id="IPR036866">
    <property type="entry name" value="RibonucZ/Hydroxyglut_hydro"/>
</dbReference>
<dbReference type="HOGENOM" id="CLU_056342_4_0_5"/>
<evidence type="ECO:0000259" key="1">
    <source>
        <dbReference type="SMART" id="SM00849"/>
    </source>
</evidence>